<organism evidence="1 2">
    <name type="scientific">Salinivibrio kushneri</name>
    <dbReference type="NCBI Taxonomy" id="1908198"/>
    <lineage>
        <taxon>Bacteria</taxon>
        <taxon>Pseudomonadati</taxon>
        <taxon>Pseudomonadota</taxon>
        <taxon>Gammaproteobacteria</taxon>
        <taxon>Vibrionales</taxon>
        <taxon>Vibrionaceae</taxon>
        <taxon>Salinivibrio</taxon>
    </lineage>
</organism>
<dbReference type="PANTHER" id="PTHR36423">
    <property type="entry name" value="AFR070WP"/>
    <property type="match status" value="1"/>
</dbReference>
<dbReference type="EMBL" id="CP114588">
    <property type="protein sequence ID" value="WBA09726.1"/>
    <property type="molecule type" value="Genomic_DNA"/>
</dbReference>
<dbReference type="RefSeq" id="WP_269579830.1">
    <property type="nucleotide sequence ID" value="NZ_CP114588.1"/>
</dbReference>
<name>A0AA47KMJ2_9GAMM</name>
<proteinExistence type="predicted"/>
<reference evidence="1" key="1">
    <citation type="submission" date="2022-09" db="EMBL/GenBank/DDBJ databases">
        <authorList>
            <person name="Li Z.-J."/>
        </authorList>
    </citation>
    <scope>NUCLEOTIDE SEQUENCE</scope>
    <source>
        <strain evidence="1">TGB11</strain>
    </source>
</reference>
<evidence type="ECO:0000313" key="2">
    <source>
        <dbReference type="Proteomes" id="UP001164748"/>
    </source>
</evidence>
<protein>
    <submittedName>
        <fullName evidence="1">DOPA 4,5-dioxygenase family protein</fullName>
    </submittedName>
</protein>
<dbReference type="Pfam" id="PF08883">
    <property type="entry name" value="DOPA_dioxygen"/>
    <property type="match status" value="1"/>
</dbReference>
<dbReference type="InterPro" id="IPR014980">
    <property type="entry name" value="DOPA_dioxygen"/>
</dbReference>
<dbReference type="AlphaFoldDB" id="A0AA47KMJ2"/>
<evidence type="ECO:0000313" key="1">
    <source>
        <dbReference type="EMBL" id="WBA09726.1"/>
    </source>
</evidence>
<dbReference type="SUPFAM" id="SSF143410">
    <property type="entry name" value="DOPA-like"/>
    <property type="match status" value="1"/>
</dbReference>
<gene>
    <name evidence="1" type="ORF">N8M53_05905</name>
</gene>
<dbReference type="InterPro" id="IPR023389">
    <property type="entry name" value="DOPA-like_sf"/>
</dbReference>
<dbReference type="PANTHER" id="PTHR36423:SF2">
    <property type="entry name" value="AFR070WP"/>
    <property type="match status" value="1"/>
</dbReference>
<accession>A0AA47KMJ2</accession>
<dbReference type="Proteomes" id="UP001164748">
    <property type="component" value="Chromosome"/>
</dbReference>
<dbReference type="Gene3D" id="3.30.70.1240">
    <property type="entry name" value="DOPA-like domains"/>
    <property type="match status" value="1"/>
</dbReference>
<dbReference type="PIRSF" id="PIRSF028139">
    <property type="entry name" value="DOPA-diox_rel_Mll2280"/>
    <property type="match status" value="1"/>
</dbReference>
<sequence>MSSSYSFPNVHQAYHAHVYYEADTEAQADTIYQAAAASSLPIDLGRFHRKCVGPHPKWSFQIAFDNAAFDEVMAWLEAHRGDLTVFLHGVTGDDYIDHTDHVGWMGPSVELNLAMFKPKR</sequence>